<evidence type="ECO:0000256" key="3">
    <source>
        <dbReference type="RuleBase" id="RU003651"/>
    </source>
</evidence>
<gene>
    <name evidence="6" type="ordered locus">CHY_2164</name>
</gene>
<dbReference type="PANTHER" id="PTHR23077">
    <property type="entry name" value="AAA-FAMILY ATPASE"/>
    <property type="match status" value="1"/>
</dbReference>
<dbReference type="GO" id="GO:0005524">
    <property type="term" value="F:ATP binding"/>
    <property type="evidence" value="ECO:0007669"/>
    <property type="project" value="UniProtKB-KW"/>
</dbReference>
<dbReference type="InterPro" id="IPR003959">
    <property type="entry name" value="ATPase_AAA_core"/>
</dbReference>
<dbReference type="FunFam" id="3.40.50.300:FF:001921">
    <property type="entry name" value="AAA ATPase domain-containing protein"/>
    <property type="match status" value="1"/>
</dbReference>
<accession>Q3AA56</accession>
<dbReference type="AlphaFoldDB" id="Q3AA56"/>
<evidence type="ECO:0000259" key="5">
    <source>
        <dbReference type="SMART" id="SM00382"/>
    </source>
</evidence>
<sequence length="411" mass="46244">MVLRIFIFVQTLLKFIYNLSFAYTFWNTYRIFQIYSPSDLPYYSLYSSLLGYGAVKIVFFMIVFALIWGLQQFVLSIIYNILNDALTTVIINLSGGQKIKGFNGISEVKPTNFNNKEWNFVAPMRLVSRTDEVVKYVSMGNEYELYHYLKGDKNILKSLYGLEEAVESIEKSLKIVLDPETSKKFRAMGLSVPKNIILYGPPGNGKTNFARTVAQAYGLPFFVVNASAIISSGQLVGAAEKTLLELFANAKALRPAIIFFDEIDAIAKKRRAETLNSASDILINILLTQMDGFEKVDDVLLIAATNRIDILDEAILRPGRFDQKILIPNPDKEARKKYFDLFLGQKIEKGIDAELLEYLANSTEGFSVAEIKTIADSTLTDMILNHKSDVQEILKTHINKVAQSKNKAANS</sequence>
<feature type="domain" description="AAA+ ATPase" evidence="5">
    <location>
        <begin position="192"/>
        <end position="331"/>
    </location>
</feature>
<evidence type="ECO:0000313" key="6">
    <source>
        <dbReference type="EMBL" id="ABB13838.1"/>
    </source>
</evidence>
<evidence type="ECO:0000313" key="7">
    <source>
        <dbReference type="Proteomes" id="UP000002706"/>
    </source>
</evidence>
<dbReference type="InParanoid" id="Q3AA56"/>
<evidence type="ECO:0000256" key="1">
    <source>
        <dbReference type="ARBA" id="ARBA00022741"/>
    </source>
</evidence>
<name>Q3AA56_CARHZ</name>
<evidence type="ECO:0000256" key="4">
    <source>
        <dbReference type="SAM" id="Phobius"/>
    </source>
</evidence>
<dbReference type="HOGENOM" id="CLU_668488_0_0_9"/>
<dbReference type="Pfam" id="PF00004">
    <property type="entry name" value="AAA"/>
    <property type="match status" value="1"/>
</dbReference>
<dbReference type="InterPro" id="IPR003593">
    <property type="entry name" value="AAA+_ATPase"/>
</dbReference>
<dbReference type="eggNOG" id="COG1222">
    <property type="taxonomic scope" value="Bacteria"/>
</dbReference>
<keyword evidence="4" id="KW-0472">Membrane</keyword>
<keyword evidence="4" id="KW-0812">Transmembrane</keyword>
<dbReference type="GO" id="GO:0016887">
    <property type="term" value="F:ATP hydrolysis activity"/>
    <property type="evidence" value="ECO:0007669"/>
    <property type="project" value="InterPro"/>
</dbReference>
<dbReference type="PROSITE" id="PS00674">
    <property type="entry name" value="AAA"/>
    <property type="match status" value="1"/>
</dbReference>
<keyword evidence="7" id="KW-1185">Reference proteome</keyword>
<dbReference type="Proteomes" id="UP000002706">
    <property type="component" value="Chromosome"/>
</dbReference>
<feature type="transmembrane region" description="Helical" evidence="4">
    <location>
        <begin position="12"/>
        <end position="29"/>
    </location>
</feature>
<organism evidence="6 7">
    <name type="scientific">Carboxydothermus hydrogenoformans (strain ATCC BAA-161 / DSM 6008 / Z-2901)</name>
    <dbReference type="NCBI Taxonomy" id="246194"/>
    <lineage>
        <taxon>Bacteria</taxon>
        <taxon>Bacillati</taxon>
        <taxon>Bacillota</taxon>
        <taxon>Clostridia</taxon>
        <taxon>Thermoanaerobacterales</taxon>
        <taxon>Thermoanaerobacteraceae</taxon>
        <taxon>Carboxydothermus</taxon>
    </lineage>
</organism>
<dbReference type="InterPro" id="IPR027417">
    <property type="entry name" value="P-loop_NTPase"/>
</dbReference>
<dbReference type="KEGG" id="chy:CHY_2164"/>
<dbReference type="Gene3D" id="1.10.8.60">
    <property type="match status" value="1"/>
</dbReference>
<dbReference type="SMART" id="SM00382">
    <property type="entry name" value="AAA"/>
    <property type="match status" value="1"/>
</dbReference>
<dbReference type="InterPro" id="IPR050168">
    <property type="entry name" value="AAA_ATPase_domain"/>
</dbReference>
<dbReference type="RefSeq" id="WP_011345051.1">
    <property type="nucleotide sequence ID" value="NC_007503.1"/>
</dbReference>
<dbReference type="STRING" id="246194.CHY_2164"/>
<keyword evidence="4" id="KW-1133">Transmembrane helix</keyword>
<dbReference type="SUPFAM" id="SSF52540">
    <property type="entry name" value="P-loop containing nucleoside triphosphate hydrolases"/>
    <property type="match status" value="1"/>
</dbReference>
<dbReference type="Gene3D" id="3.40.50.300">
    <property type="entry name" value="P-loop containing nucleotide triphosphate hydrolases"/>
    <property type="match status" value="1"/>
</dbReference>
<dbReference type="EMBL" id="CP000141">
    <property type="protein sequence ID" value="ABB13838.1"/>
    <property type="molecule type" value="Genomic_DNA"/>
</dbReference>
<feature type="transmembrane region" description="Helical" evidence="4">
    <location>
        <begin position="49"/>
        <end position="70"/>
    </location>
</feature>
<dbReference type="PANTHER" id="PTHR23077:SF171">
    <property type="entry name" value="NUCLEAR VALOSIN-CONTAINING PROTEIN-LIKE"/>
    <property type="match status" value="1"/>
</dbReference>
<protein>
    <submittedName>
        <fullName evidence="6">ATPase, AAA family</fullName>
    </submittedName>
</protein>
<comment type="similarity">
    <text evidence="3">Belongs to the AAA ATPase family.</text>
</comment>
<proteinExistence type="inferred from homology"/>
<keyword evidence="1 3" id="KW-0547">Nucleotide-binding</keyword>
<evidence type="ECO:0000256" key="2">
    <source>
        <dbReference type="ARBA" id="ARBA00022840"/>
    </source>
</evidence>
<reference evidence="6 7" key="1">
    <citation type="journal article" date="2005" name="PLoS Genet.">
        <title>Life in hot carbon monoxide: the complete genome sequence of Carboxydothermus hydrogenoformans Z-2901.</title>
        <authorList>
            <person name="Wu M."/>
            <person name="Ren Q."/>
            <person name="Durkin A.S."/>
            <person name="Daugherty S.C."/>
            <person name="Brinkac L.M."/>
            <person name="Dodson R.J."/>
            <person name="Madupu R."/>
            <person name="Sullivan S.A."/>
            <person name="Kolonay J.F."/>
            <person name="Haft D.H."/>
            <person name="Nelson W.C."/>
            <person name="Tallon L.J."/>
            <person name="Jones K.M."/>
            <person name="Ulrich L.E."/>
            <person name="Gonzalez J.M."/>
            <person name="Zhulin I.B."/>
            <person name="Robb F.T."/>
            <person name="Eisen J.A."/>
        </authorList>
    </citation>
    <scope>NUCLEOTIDE SEQUENCE [LARGE SCALE GENOMIC DNA]</scope>
    <source>
        <strain evidence="7">ATCC BAA-161 / DSM 6008 / Z-2901</strain>
    </source>
</reference>
<dbReference type="OrthoDB" id="9809379at2"/>
<dbReference type="InterPro" id="IPR003960">
    <property type="entry name" value="ATPase_AAA_CS"/>
</dbReference>
<keyword evidence="2 3" id="KW-0067">ATP-binding</keyword>